<accession>A0A4S8IZR3</accession>
<keyword evidence="4" id="KW-1185">Reference proteome</keyword>
<feature type="domain" description="Serine aminopeptidase S33" evidence="2">
    <location>
        <begin position="94"/>
        <end position="264"/>
    </location>
</feature>
<evidence type="ECO:0000313" key="3">
    <source>
        <dbReference type="EMBL" id="THU54435.1"/>
    </source>
</evidence>
<name>A0A4S8IZR3_MUSBA</name>
<evidence type="ECO:0000256" key="1">
    <source>
        <dbReference type="SAM" id="MobiDB-lite"/>
    </source>
</evidence>
<dbReference type="SUPFAM" id="SSF53474">
    <property type="entry name" value="alpha/beta-Hydrolases"/>
    <property type="match status" value="1"/>
</dbReference>
<dbReference type="InterPro" id="IPR022742">
    <property type="entry name" value="Hydrolase_4"/>
</dbReference>
<organism evidence="3 4">
    <name type="scientific">Musa balbisiana</name>
    <name type="common">Banana</name>
    <dbReference type="NCBI Taxonomy" id="52838"/>
    <lineage>
        <taxon>Eukaryota</taxon>
        <taxon>Viridiplantae</taxon>
        <taxon>Streptophyta</taxon>
        <taxon>Embryophyta</taxon>
        <taxon>Tracheophyta</taxon>
        <taxon>Spermatophyta</taxon>
        <taxon>Magnoliopsida</taxon>
        <taxon>Liliopsida</taxon>
        <taxon>Zingiberales</taxon>
        <taxon>Musaceae</taxon>
        <taxon>Musa</taxon>
    </lineage>
</organism>
<sequence>MLTRIRSGEYIKAFHLEEFIKNPRGQRIFTCKWLPQNKEPKALIFLCHGYAMECSISMKGKTTTYSNKCLSYLMYSFAGSRLLMAFELLCHPDTGTRLAKAGYAVHGMDYEGHGKSSGLQGYIPRFKNLIDDCFEHFVAVCERHENKKKARFLLGESMGGAVAILLHRRNPYYWNGAVLVAPMCKIADDMKPHPAMYSILGKLSNIIPTWKIVPTKDIIDIAFKIPEKRQEIRSNQYCYKGKPRLKTGVELFLVSLDIEQNLHQDIRSRSLTLTSARGKKVGKFNPHPHSRRGGWKTHPHPTNNLVALGEMILDECARQTRVGRYKVHNGLDMSEELNKLLGQQWIKET</sequence>
<feature type="compositionally biased region" description="Basic residues" evidence="1">
    <location>
        <begin position="279"/>
        <end position="299"/>
    </location>
</feature>
<dbReference type="STRING" id="52838.A0A4S8IZR3"/>
<dbReference type="InterPro" id="IPR029058">
    <property type="entry name" value="AB_hydrolase_fold"/>
</dbReference>
<comment type="caution">
    <text evidence="3">The sequence shown here is derived from an EMBL/GenBank/DDBJ whole genome shotgun (WGS) entry which is preliminary data.</text>
</comment>
<reference evidence="3 4" key="1">
    <citation type="journal article" date="2019" name="Nat. Plants">
        <title>Genome sequencing of Musa balbisiana reveals subgenome evolution and function divergence in polyploid bananas.</title>
        <authorList>
            <person name="Yao X."/>
        </authorList>
    </citation>
    <scope>NUCLEOTIDE SEQUENCE [LARGE SCALE GENOMIC DNA]</scope>
    <source>
        <strain evidence="4">cv. DH-PKW</strain>
        <tissue evidence="3">Leaves</tissue>
    </source>
</reference>
<dbReference type="AlphaFoldDB" id="A0A4S8IZR3"/>
<evidence type="ECO:0000313" key="4">
    <source>
        <dbReference type="Proteomes" id="UP000317650"/>
    </source>
</evidence>
<dbReference type="Pfam" id="PF12146">
    <property type="entry name" value="Hydrolase_4"/>
    <property type="match status" value="1"/>
</dbReference>
<dbReference type="Gene3D" id="3.40.50.1820">
    <property type="entry name" value="alpha/beta hydrolase"/>
    <property type="match status" value="1"/>
</dbReference>
<dbReference type="InterPro" id="IPR051044">
    <property type="entry name" value="MAG_DAG_Lipase"/>
</dbReference>
<protein>
    <recommendedName>
        <fullName evidence="2">Serine aminopeptidase S33 domain-containing protein</fullName>
    </recommendedName>
</protein>
<dbReference type="PANTHER" id="PTHR11614">
    <property type="entry name" value="PHOSPHOLIPASE-RELATED"/>
    <property type="match status" value="1"/>
</dbReference>
<proteinExistence type="predicted"/>
<gene>
    <name evidence="3" type="ORF">C4D60_Mb10t25040</name>
</gene>
<dbReference type="EMBL" id="PYDT01000008">
    <property type="protein sequence ID" value="THU54435.1"/>
    <property type="molecule type" value="Genomic_DNA"/>
</dbReference>
<evidence type="ECO:0000259" key="2">
    <source>
        <dbReference type="Pfam" id="PF12146"/>
    </source>
</evidence>
<dbReference type="Proteomes" id="UP000317650">
    <property type="component" value="Chromosome 10"/>
</dbReference>
<feature type="region of interest" description="Disordered" evidence="1">
    <location>
        <begin position="279"/>
        <end position="300"/>
    </location>
</feature>